<evidence type="ECO:0000313" key="5">
    <source>
        <dbReference type="Proteomes" id="UP001233172"/>
    </source>
</evidence>
<keyword evidence="5" id="KW-1185">Reference proteome</keyword>
<feature type="repeat" description="ANK" evidence="3">
    <location>
        <begin position="1"/>
        <end position="27"/>
    </location>
</feature>
<dbReference type="AlphaFoldDB" id="A0AAD8CA31"/>
<protein>
    <submittedName>
        <fullName evidence="4">Ankyrin repeat domain-containing protein 17</fullName>
    </submittedName>
</protein>
<evidence type="ECO:0000256" key="1">
    <source>
        <dbReference type="ARBA" id="ARBA00022737"/>
    </source>
</evidence>
<dbReference type="InterPro" id="IPR036770">
    <property type="entry name" value="Ankyrin_rpt-contain_sf"/>
</dbReference>
<evidence type="ECO:0000256" key="3">
    <source>
        <dbReference type="PROSITE-ProRule" id="PRU00023"/>
    </source>
</evidence>
<dbReference type="SMART" id="SM00248">
    <property type="entry name" value="ANK"/>
    <property type="match status" value="4"/>
</dbReference>
<keyword evidence="2 3" id="KW-0040">ANK repeat</keyword>
<reference evidence="4" key="2">
    <citation type="submission" date="2023-04" db="EMBL/GenBank/DDBJ databases">
        <authorList>
            <person name="Bu L."/>
            <person name="Lu L."/>
            <person name="Laidemitt M.R."/>
            <person name="Zhang S.M."/>
            <person name="Mutuku M."/>
            <person name="Mkoji G."/>
            <person name="Steinauer M."/>
            <person name="Loker E.S."/>
        </authorList>
    </citation>
    <scope>NUCLEOTIDE SEQUENCE</scope>
    <source>
        <strain evidence="4">KasaAsao</strain>
        <tissue evidence="4">Whole Snail</tissue>
    </source>
</reference>
<dbReference type="PROSITE" id="PS50297">
    <property type="entry name" value="ANK_REP_REGION"/>
    <property type="match status" value="1"/>
</dbReference>
<gene>
    <name evidence="4" type="ORF">Bpfe_002419</name>
</gene>
<organism evidence="4 5">
    <name type="scientific">Biomphalaria pfeifferi</name>
    <name type="common">Bloodfluke planorb</name>
    <name type="synonym">Freshwater snail</name>
    <dbReference type="NCBI Taxonomy" id="112525"/>
    <lineage>
        <taxon>Eukaryota</taxon>
        <taxon>Metazoa</taxon>
        <taxon>Spiralia</taxon>
        <taxon>Lophotrochozoa</taxon>
        <taxon>Mollusca</taxon>
        <taxon>Gastropoda</taxon>
        <taxon>Heterobranchia</taxon>
        <taxon>Euthyneura</taxon>
        <taxon>Panpulmonata</taxon>
        <taxon>Hygrophila</taxon>
        <taxon>Lymnaeoidea</taxon>
        <taxon>Planorbidae</taxon>
        <taxon>Biomphalaria</taxon>
    </lineage>
</organism>
<dbReference type="EMBL" id="JASAOG010000005">
    <property type="protein sequence ID" value="KAK0068484.1"/>
    <property type="molecule type" value="Genomic_DNA"/>
</dbReference>
<evidence type="ECO:0000256" key="2">
    <source>
        <dbReference type="ARBA" id="ARBA00023043"/>
    </source>
</evidence>
<evidence type="ECO:0000313" key="4">
    <source>
        <dbReference type="EMBL" id="KAK0068484.1"/>
    </source>
</evidence>
<dbReference type="PANTHER" id="PTHR24173:SF74">
    <property type="entry name" value="ANKYRIN REPEAT DOMAIN-CONTAINING PROTEIN 16"/>
    <property type="match status" value="1"/>
</dbReference>
<dbReference type="SUPFAM" id="SSF48403">
    <property type="entry name" value="Ankyrin repeat"/>
    <property type="match status" value="1"/>
</dbReference>
<dbReference type="Gene3D" id="1.25.40.20">
    <property type="entry name" value="Ankyrin repeat-containing domain"/>
    <property type="match status" value="2"/>
</dbReference>
<dbReference type="Proteomes" id="UP001233172">
    <property type="component" value="Unassembled WGS sequence"/>
</dbReference>
<accession>A0AAD8CA31</accession>
<dbReference type="Pfam" id="PF12796">
    <property type="entry name" value="Ank_2"/>
    <property type="match status" value="2"/>
</dbReference>
<dbReference type="PROSITE" id="PS50088">
    <property type="entry name" value="ANK_REPEAT"/>
    <property type="match status" value="2"/>
</dbReference>
<feature type="repeat" description="ANK" evidence="3">
    <location>
        <begin position="93"/>
        <end position="125"/>
    </location>
</feature>
<keyword evidence="1" id="KW-0677">Repeat</keyword>
<proteinExistence type="predicted"/>
<reference evidence="4" key="1">
    <citation type="journal article" date="2023" name="PLoS Negl. Trop. Dis.">
        <title>A genome sequence for Biomphalaria pfeifferi, the major vector snail for the human-infecting parasite Schistosoma mansoni.</title>
        <authorList>
            <person name="Bu L."/>
            <person name="Lu L."/>
            <person name="Laidemitt M.R."/>
            <person name="Zhang S.M."/>
            <person name="Mutuku M."/>
            <person name="Mkoji G."/>
            <person name="Steinauer M."/>
            <person name="Loker E.S."/>
        </authorList>
    </citation>
    <scope>NUCLEOTIDE SEQUENCE</scope>
    <source>
        <strain evidence="4">KasaAsao</strain>
    </source>
</reference>
<sequence length="205" mass="22719">MMAAYSGHLETAQLLTMYGADINACSTNGWTALMIAIENTCIETLPDSSRKTLMSALNKMTLNETQTHFKKRHYDIVSMLVKSGVRVNASNQDGWTALMISAKNGLFETVKLLLQNGADVKLSNKQGVTALGIASGNGDEKIVELFGQYIRVFYGKSQPENTVSLQAFKNVDFIPWDVILKSKARSEHSKMDSNTQEFDQDQQGR</sequence>
<dbReference type="PANTHER" id="PTHR24173">
    <property type="entry name" value="ANKYRIN REPEAT CONTAINING"/>
    <property type="match status" value="1"/>
</dbReference>
<dbReference type="InterPro" id="IPR002110">
    <property type="entry name" value="Ankyrin_rpt"/>
</dbReference>
<comment type="caution">
    <text evidence="4">The sequence shown here is derived from an EMBL/GenBank/DDBJ whole genome shotgun (WGS) entry which is preliminary data.</text>
</comment>
<name>A0AAD8CA31_BIOPF</name>